<evidence type="ECO:0000256" key="3">
    <source>
        <dbReference type="ARBA" id="ARBA00022448"/>
    </source>
</evidence>
<comment type="subcellular location">
    <subcellularLocation>
        <location evidence="1">Cell inner membrane</location>
        <topology evidence="1">Single-pass membrane protein</topology>
    </subcellularLocation>
</comment>
<dbReference type="SUPFAM" id="SSF53067">
    <property type="entry name" value="Actin-like ATPase domain"/>
    <property type="match status" value="1"/>
</dbReference>
<keyword evidence="7 10" id="KW-0653">Protein transport</keyword>
<dbReference type="InterPro" id="IPR007812">
    <property type="entry name" value="T2SS_protein-GspL"/>
</dbReference>
<sequence>MLYLWMPEANGVWQWSRGGSWNQTQSLEQLLQEIKLEKSEEAVVFFPSRDVQIIQQNLNKAQYKQLGVDGIKYLLEEYVIQPIDQMRVFSHFQQPDQVSILGVAQNTVLTLQHSLALIPVKVIALLPDFLILPVPAENEIILANVNGRLLVRENEFLGNSIDDLALYLEFAQKVTSYKYSNLTNEQAESLFAVSTSDIRESFNYQFIEILKPKSHPYNVLPKAKQEQSTVSGYWKACAVLVFALLVTQFSYDALRWVKLKKLADQTAILAIDQYKSWFGNAGRVTEQNLRSSFEGNLRASRNANTQALQLLSRVGPILMQHQIVANRINYDTAILNMDLVAKSTEGLNTLVQQLNQQGFKAELGNVQTQGTSVVGLVKIQ</sequence>
<proteinExistence type="inferred from homology"/>
<name>A0A1Y3CJF7_9GAMM</name>
<keyword evidence="6" id="KW-0812">Transmembrane</keyword>
<evidence type="ECO:0000256" key="9">
    <source>
        <dbReference type="ARBA" id="ARBA00023136"/>
    </source>
</evidence>
<dbReference type="Proteomes" id="UP000242765">
    <property type="component" value="Unassembled WGS sequence"/>
</dbReference>
<organism evidence="13 14">
    <name type="scientific">Acinetobacter silvestris</name>
    <dbReference type="NCBI Taxonomy" id="1977882"/>
    <lineage>
        <taxon>Bacteria</taxon>
        <taxon>Pseudomonadati</taxon>
        <taxon>Pseudomonadota</taxon>
        <taxon>Gammaproteobacteria</taxon>
        <taxon>Moraxellales</taxon>
        <taxon>Moraxellaceae</taxon>
        <taxon>Acinetobacter</taxon>
    </lineage>
</organism>
<keyword evidence="14" id="KW-1185">Reference proteome</keyword>
<reference evidence="13 14" key="1">
    <citation type="submission" date="2017-04" db="EMBL/GenBank/DDBJ databases">
        <title>High diversity of culturable Acinetobacter species in natural soil and water ecosystems.</title>
        <authorList>
            <person name="Nemec A."/>
            <person name="Radolfova-Krizova L."/>
        </authorList>
    </citation>
    <scope>NUCLEOTIDE SEQUENCE [LARGE SCALE GENOMIC DNA]</scope>
    <source>
        <strain evidence="13 14">ANC 4999</strain>
    </source>
</reference>
<comment type="function">
    <text evidence="10">Inner membrane component of the type II secretion system required for the energy-dependent secretion of extracellular factors such as proteases and toxins from the periplasm.</text>
</comment>
<dbReference type="STRING" id="1977882.B9T28_07345"/>
<feature type="domain" description="GspL cytoplasmic actin-ATPase-like" evidence="11">
    <location>
        <begin position="24"/>
        <end position="175"/>
    </location>
</feature>
<dbReference type="OrthoDB" id="6660461at2"/>
<dbReference type="Pfam" id="PF05134">
    <property type="entry name" value="T2SSL"/>
    <property type="match status" value="1"/>
</dbReference>
<protein>
    <recommendedName>
        <fullName evidence="10">Type II secretion system protein L</fullName>
        <shortName evidence="10">T2SS protein L</shortName>
    </recommendedName>
</protein>
<dbReference type="GO" id="GO:0015628">
    <property type="term" value="P:protein secretion by the type II secretion system"/>
    <property type="evidence" value="ECO:0007669"/>
    <property type="project" value="InterPro"/>
</dbReference>
<dbReference type="NCBIfam" id="TIGR01709">
    <property type="entry name" value="typeII_sec_gspL"/>
    <property type="match status" value="1"/>
</dbReference>
<accession>A0A1Y3CJF7</accession>
<evidence type="ECO:0000259" key="11">
    <source>
        <dbReference type="Pfam" id="PF05134"/>
    </source>
</evidence>
<evidence type="ECO:0000256" key="4">
    <source>
        <dbReference type="ARBA" id="ARBA00022475"/>
    </source>
</evidence>
<dbReference type="AlphaFoldDB" id="A0A1Y3CJF7"/>
<dbReference type="RefSeq" id="WP_086203346.1">
    <property type="nucleotide sequence ID" value="NZ_NEGB01000003.1"/>
</dbReference>
<feature type="domain" description="GspL periplasmic" evidence="12">
    <location>
        <begin position="232"/>
        <end position="377"/>
    </location>
</feature>
<keyword evidence="9" id="KW-0472">Membrane</keyword>
<keyword evidence="5" id="KW-0997">Cell inner membrane</keyword>
<dbReference type="GO" id="GO:0005886">
    <property type="term" value="C:plasma membrane"/>
    <property type="evidence" value="ECO:0007669"/>
    <property type="project" value="UniProtKB-SubCell"/>
</dbReference>
<comment type="similarity">
    <text evidence="2 10">Belongs to the GSP L family.</text>
</comment>
<evidence type="ECO:0000313" key="13">
    <source>
        <dbReference type="EMBL" id="OTG66004.1"/>
    </source>
</evidence>
<evidence type="ECO:0000256" key="5">
    <source>
        <dbReference type="ARBA" id="ARBA00022519"/>
    </source>
</evidence>
<keyword evidence="8" id="KW-1133">Transmembrane helix</keyword>
<evidence type="ECO:0000256" key="10">
    <source>
        <dbReference type="PIRNR" id="PIRNR015761"/>
    </source>
</evidence>
<dbReference type="EMBL" id="NEGB01000003">
    <property type="protein sequence ID" value="OTG66004.1"/>
    <property type="molecule type" value="Genomic_DNA"/>
</dbReference>
<evidence type="ECO:0000256" key="8">
    <source>
        <dbReference type="ARBA" id="ARBA00022989"/>
    </source>
</evidence>
<dbReference type="InterPro" id="IPR025691">
    <property type="entry name" value="GspL_pp_dom"/>
</dbReference>
<dbReference type="PIRSF" id="PIRSF015761">
    <property type="entry name" value="Protein_L"/>
    <property type="match status" value="1"/>
</dbReference>
<dbReference type="Gene3D" id="3.30.1360.100">
    <property type="entry name" value="General secretion pathway protein M, EpsM"/>
    <property type="match status" value="1"/>
</dbReference>
<keyword evidence="4" id="KW-1003">Cell membrane</keyword>
<evidence type="ECO:0000256" key="2">
    <source>
        <dbReference type="ARBA" id="ARBA00005318"/>
    </source>
</evidence>
<dbReference type="Pfam" id="PF12693">
    <property type="entry name" value="GspL_C"/>
    <property type="match status" value="1"/>
</dbReference>
<evidence type="ECO:0000256" key="6">
    <source>
        <dbReference type="ARBA" id="ARBA00022692"/>
    </source>
</evidence>
<evidence type="ECO:0000259" key="12">
    <source>
        <dbReference type="Pfam" id="PF12693"/>
    </source>
</evidence>
<dbReference type="InterPro" id="IPR043129">
    <property type="entry name" value="ATPase_NBD"/>
</dbReference>
<evidence type="ECO:0000313" key="14">
    <source>
        <dbReference type="Proteomes" id="UP000242765"/>
    </source>
</evidence>
<dbReference type="Gene3D" id="3.30.420.380">
    <property type="match status" value="1"/>
</dbReference>
<gene>
    <name evidence="13" type="ORF">B9T28_07345</name>
</gene>
<dbReference type="GO" id="GO:0009276">
    <property type="term" value="C:Gram-negative-bacterium-type cell wall"/>
    <property type="evidence" value="ECO:0007669"/>
    <property type="project" value="InterPro"/>
</dbReference>
<evidence type="ECO:0000256" key="7">
    <source>
        <dbReference type="ARBA" id="ARBA00022927"/>
    </source>
</evidence>
<evidence type="ECO:0000256" key="1">
    <source>
        <dbReference type="ARBA" id="ARBA00004377"/>
    </source>
</evidence>
<dbReference type="GO" id="GO:0015627">
    <property type="term" value="C:type II protein secretion system complex"/>
    <property type="evidence" value="ECO:0007669"/>
    <property type="project" value="InterPro"/>
</dbReference>
<keyword evidence="3 10" id="KW-0813">Transport</keyword>
<dbReference type="InterPro" id="IPR024230">
    <property type="entry name" value="GspL_cyto_dom"/>
</dbReference>
<comment type="caution">
    <text evidence="13">The sequence shown here is derived from an EMBL/GenBank/DDBJ whole genome shotgun (WGS) entry which is preliminary data.</text>
</comment>